<dbReference type="InterPro" id="IPR050943">
    <property type="entry name" value="Glycosyltr_29_Sialyltrsf"/>
</dbReference>
<evidence type="ECO:0000256" key="6">
    <source>
        <dbReference type="ARBA" id="ARBA00022968"/>
    </source>
</evidence>
<dbReference type="InterPro" id="IPR012163">
    <property type="entry name" value="Sialyl_trans"/>
</dbReference>
<protein>
    <submittedName>
        <fullName evidence="14">CMP-N-acetylneuraminate-poly-alpha-2, 8-sialyltransferase-like</fullName>
    </submittedName>
</protein>
<dbReference type="GO" id="GO:0000139">
    <property type="term" value="C:Golgi membrane"/>
    <property type="evidence" value="ECO:0007669"/>
    <property type="project" value="UniProtKB-SubCell"/>
</dbReference>
<evidence type="ECO:0000256" key="10">
    <source>
        <dbReference type="ARBA" id="ARBA00023157"/>
    </source>
</evidence>
<dbReference type="Pfam" id="PF00777">
    <property type="entry name" value="Glyco_transf_29"/>
    <property type="match status" value="1"/>
</dbReference>
<dbReference type="Gene3D" id="3.90.1480.20">
    <property type="entry name" value="Glycosyl transferase family 29"/>
    <property type="match status" value="1"/>
</dbReference>
<dbReference type="FunFam" id="3.90.1480.20:FF:000001">
    <property type="entry name" value="ST8 alpha-N-acetyl-neuraminide alpha-2,8-sialyltransferase 2"/>
    <property type="match status" value="1"/>
</dbReference>
<keyword evidence="3" id="KW-0328">Glycosyltransferase</keyword>
<keyword evidence="6" id="KW-0735">Signal-anchor</keyword>
<dbReference type="OrthoDB" id="10264956at2759"/>
<comment type="subcellular location">
    <subcellularLocation>
        <location evidence="1">Golgi apparatus membrane</location>
        <topology evidence="1">Single-pass type II membrane protein</topology>
    </subcellularLocation>
</comment>
<dbReference type="RefSeq" id="XP_019625032.1">
    <property type="nucleotide sequence ID" value="XM_019769473.1"/>
</dbReference>
<evidence type="ECO:0000313" key="13">
    <source>
        <dbReference type="Proteomes" id="UP000515135"/>
    </source>
</evidence>
<evidence type="ECO:0000256" key="1">
    <source>
        <dbReference type="ARBA" id="ARBA00004323"/>
    </source>
</evidence>
<evidence type="ECO:0000313" key="14">
    <source>
        <dbReference type="RefSeq" id="XP_019625032.1"/>
    </source>
</evidence>
<evidence type="ECO:0000256" key="3">
    <source>
        <dbReference type="ARBA" id="ARBA00022676"/>
    </source>
</evidence>
<keyword evidence="8" id="KW-0333">Golgi apparatus</keyword>
<dbReference type="GO" id="GO:0003828">
    <property type="term" value="F:alpha-N-acetylneuraminate alpha-2,8-sialyltransferase activity"/>
    <property type="evidence" value="ECO:0007669"/>
    <property type="project" value="TreeGrafter"/>
</dbReference>
<dbReference type="PANTHER" id="PTHR11987">
    <property type="entry name" value="ALPHA-2,8-SIALYLTRANSFERASE"/>
    <property type="match status" value="1"/>
</dbReference>
<evidence type="ECO:0000256" key="12">
    <source>
        <dbReference type="PIRSR" id="PIRSR005557-2"/>
    </source>
</evidence>
<evidence type="ECO:0000256" key="7">
    <source>
        <dbReference type="ARBA" id="ARBA00022989"/>
    </source>
</evidence>
<organism evidence="13 14">
    <name type="scientific">Branchiostoma belcheri</name>
    <name type="common">Amphioxus</name>
    <dbReference type="NCBI Taxonomy" id="7741"/>
    <lineage>
        <taxon>Eukaryota</taxon>
        <taxon>Metazoa</taxon>
        <taxon>Chordata</taxon>
        <taxon>Cephalochordata</taxon>
        <taxon>Leptocardii</taxon>
        <taxon>Amphioxiformes</taxon>
        <taxon>Branchiostomatidae</taxon>
        <taxon>Branchiostoma</taxon>
    </lineage>
</organism>
<keyword evidence="4" id="KW-0808">Transferase</keyword>
<dbReference type="KEGG" id="bbel:109470478"/>
<dbReference type="GO" id="GO:0009311">
    <property type="term" value="P:oligosaccharide metabolic process"/>
    <property type="evidence" value="ECO:0007669"/>
    <property type="project" value="TreeGrafter"/>
</dbReference>
<name>A0A6P4Z1T1_BRABE</name>
<keyword evidence="5" id="KW-0812">Transmembrane</keyword>
<dbReference type="PANTHER" id="PTHR11987:SF52">
    <property type="entry name" value="CMP-N-ACETYLNEURAMINATE-POLY-ALPHA-2, 8-SIALYLTRANSFERASE-LIKE ISOFORM X1"/>
    <property type="match status" value="1"/>
</dbReference>
<comment type="similarity">
    <text evidence="2">Belongs to the glycosyltransferase 29 family.</text>
</comment>
<feature type="disulfide bond" evidence="12">
    <location>
        <begin position="107"/>
        <end position="258"/>
    </location>
</feature>
<proteinExistence type="inferred from homology"/>
<keyword evidence="7" id="KW-1133">Transmembrane helix</keyword>
<keyword evidence="11" id="KW-0325">Glycoprotein</keyword>
<dbReference type="Proteomes" id="UP000515135">
    <property type="component" value="Unplaced"/>
</dbReference>
<evidence type="ECO:0000256" key="2">
    <source>
        <dbReference type="ARBA" id="ARBA00006003"/>
    </source>
</evidence>
<dbReference type="InterPro" id="IPR001675">
    <property type="entry name" value="Glyco_trans_29"/>
</dbReference>
<dbReference type="InterPro" id="IPR038578">
    <property type="entry name" value="GT29-like_sf"/>
</dbReference>
<keyword evidence="13" id="KW-1185">Reference proteome</keyword>
<dbReference type="GeneID" id="109470478"/>
<gene>
    <name evidence="14" type="primary">LOC109470478</name>
</gene>
<dbReference type="AlphaFoldDB" id="A0A6P4Z1T1"/>
<reference evidence="14" key="1">
    <citation type="submission" date="2025-08" db="UniProtKB">
        <authorList>
            <consortium name="RefSeq"/>
        </authorList>
    </citation>
    <scope>IDENTIFICATION</scope>
    <source>
        <tissue evidence="14">Gonad</tissue>
    </source>
</reference>
<dbReference type="GO" id="GO:0006491">
    <property type="term" value="P:N-glycan processing"/>
    <property type="evidence" value="ECO:0007669"/>
    <property type="project" value="TreeGrafter"/>
</dbReference>
<evidence type="ECO:0000256" key="5">
    <source>
        <dbReference type="ARBA" id="ARBA00022692"/>
    </source>
</evidence>
<keyword evidence="10" id="KW-1015">Disulfide bond</keyword>
<sequence>MYRNGLSTQNYDLTFWSQSVASTTLNVIAVLFFSSKLTEHNIVFTSRQHILKFYSLDSNMTITQSGLRIGQRLKYELARKPSFNVTEDFLKLVPKEQPLKDRHFKTCAVVGNSGIVLKSNCGQEIDSMDFVIRCNLPPIEGYQKDVGSKANLTTMNPSVIPQNFKNWNKTKKEYDRFLRRLSLIGDQILYVPAFTSPHGEKDVRILTQFVLKHELPMKTAFPPTGLNNLMKKIWRDAGFKILRPSTGAHMYTLAATVCDQIHMYGFYPFKKDPQGTALHYHYYDNRKMIGNRTHNMPEEFSAFQQLHRRGAVVLHTEPCQ</sequence>
<evidence type="ECO:0000256" key="9">
    <source>
        <dbReference type="ARBA" id="ARBA00023136"/>
    </source>
</evidence>
<keyword evidence="9" id="KW-0472">Membrane</keyword>
<accession>A0A6P4Z1T1</accession>
<evidence type="ECO:0000256" key="11">
    <source>
        <dbReference type="ARBA" id="ARBA00023180"/>
    </source>
</evidence>
<evidence type="ECO:0000256" key="8">
    <source>
        <dbReference type="ARBA" id="ARBA00023034"/>
    </source>
</evidence>
<dbReference type="PIRSF" id="PIRSF005557">
    <property type="entry name" value="Sialyl_trans"/>
    <property type="match status" value="1"/>
</dbReference>
<evidence type="ECO:0000256" key="4">
    <source>
        <dbReference type="ARBA" id="ARBA00022679"/>
    </source>
</evidence>